<keyword evidence="5 11" id="KW-0732">Signal</keyword>
<dbReference type="PROSITE" id="PS50198">
    <property type="entry name" value="PPIC_PPIASE_2"/>
    <property type="match status" value="1"/>
</dbReference>
<dbReference type="Gene3D" id="3.10.50.40">
    <property type="match status" value="1"/>
</dbReference>
<evidence type="ECO:0000256" key="3">
    <source>
        <dbReference type="ARBA" id="ARBA00006071"/>
    </source>
</evidence>
<dbReference type="SUPFAM" id="SSF54534">
    <property type="entry name" value="FKBP-like"/>
    <property type="match status" value="1"/>
</dbReference>
<dbReference type="EC" id="5.2.1.8" evidence="11"/>
<feature type="domain" description="PpiC" evidence="14">
    <location>
        <begin position="119"/>
        <end position="245"/>
    </location>
</feature>
<protein>
    <recommendedName>
        <fullName evidence="11">Foldase protein PrsA</fullName>
        <ecNumber evidence="11">5.2.1.8</ecNumber>
    </recommendedName>
</protein>
<dbReference type="GO" id="GO:0006457">
    <property type="term" value="P:protein folding"/>
    <property type="evidence" value="ECO:0007669"/>
    <property type="project" value="UniProtKB-UniRule"/>
</dbReference>
<keyword evidence="10 11" id="KW-0449">Lipoprotein</keyword>
<keyword evidence="7 11" id="KW-0472">Membrane</keyword>
<reference evidence="15 16" key="1">
    <citation type="submission" date="2019-01" db="EMBL/GenBank/DDBJ databases">
        <title>Vagococcus silagei sp. nov. isolated from brewer's grain.</title>
        <authorList>
            <person name="Guu J.-R."/>
        </authorList>
    </citation>
    <scope>NUCLEOTIDE SEQUENCE [LARGE SCALE GENOMIC DNA]</scope>
    <source>
        <strain evidence="15 16">2B-2</strain>
    </source>
</reference>
<feature type="chain" id="PRO_5020313112" description="Foldase protein PrsA" evidence="13">
    <location>
        <begin position="25"/>
        <end position="331"/>
    </location>
</feature>
<evidence type="ECO:0000256" key="8">
    <source>
        <dbReference type="ARBA" id="ARBA00023139"/>
    </source>
</evidence>
<keyword evidence="8 11" id="KW-0564">Palmitate</keyword>
<evidence type="ECO:0000256" key="5">
    <source>
        <dbReference type="ARBA" id="ARBA00022729"/>
    </source>
</evidence>
<dbReference type="OrthoDB" id="2194386at2"/>
<feature type="compositionally biased region" description="Basic and acidic residues" evidence="12">
    <location>
        <begin position="305"/>
        <end position="331"/>
    </location>
</feature>
<dbReference type="HAMAP" id="MF_01145">
    <property type="entry name" value="Foldase_PrsA"/>
    <property type="match status" value="1"/>
</dbReference>
<keyword evidence="4 11" id="KW-1003">Cell membrane</keyword>
<dbReference type="InterPro" id="IPR027304">
    <property type="entry name" value="Trigger_fact/SurA_dom_sf"/>
</dbReference>
<comment type="catalytic activity">
    <reaction evidence="1 11">
        <text>[protein]-peptidylproline (omega=180) = [protein]-peptidylproline (omega=0)</text>
        <dbReference type="Rhea" id="RHEA:16237"/>
        <dbReference type="Rhea" id="RHEA-COMP:10747"/>
        <dbReference type="Rhea" id="RHEA-COMP:10748"/>
        <dbReference type="ChEBI" id="CHEBI:83833"/>
        <dbReference type="ChEBI" id="CHEBI:83834"/>
        <dbReference type="EC" id="5.2.1.8"/>
    </reaction>
</comment>
<comment type="similarity">
    <text evidence="3 11">Belongs to the PrsA family.</text>
</comment>
<organism evidence="15 16">
    <name type="scientific">Vagococcus silagei</name>
    <dbReference type="NCBI Taxonomy" id="2508885"/>
    <lineage>
        <taxon>Bacteria</taxon>
        <taxon>Bacillati</taxon>
        <taxon>Bacillota</taxon>
        <taxon>Bacilli</taxon>
        <taxon>Lactobacillales</taxon>
        <taxon>Enterococcaceae</taxon>
        <taxon>Vagococcus</taxon>
    </lineage>
</organism>
<accession>A0A4S3B1A8</accession>
<dbReference type="RefSeq" id="WP_136137131.1">
    <property type="nucleotide sequence ID" value="NZ_SDGV01000017.1"/>
</dbReference>
<evidence type="ECO:0000256" key="7">
    <source>
        <dbReference type="ARBA" id="ARBA00023136"/>
    </source>
</evidence>
<evidence type="ECO:0000256" key="10">
    <source>
        <dbReference type="ARBA" id="ARBA00023288"/>
    </source>
</evidence>
<proteinExistence type="inferred from homology"/>
<dbReference type="GO" id="GO:0003755">
    <property type="term" value="F:peptidyl-prolyl cis-trans isomerase activity"/>
    <property type="evidence" value="ECO:0007669"/>
    <property type="project" value="UniProtKB-UniRule"/>
</dbReference>
<evidence type="ECO:0000259" key="14">
    <source>
        <dbReference type="PROSITE" id="PS50198"/>
    </source>
</evidence>
<dbReference type="GO" id="GO:0005886">
    <property type="term" value="C:plasma membrane"/>
    <property type="evidence" value="ECO:0007669"/>
    <property type="project" value="UniProtKB-SubCell"/>
</dbReference>
<evidence type="ECO:0000256" key="9">
    <source>
        <dbReference type="ARBA" id="ARBA00023235"/>
    </source>
</evidence>
<comment type="caution">
    <text evidence="15">The sequence shown here is derived from an EMBL/GenBank/DDBJ whole genome shotgun (WGS) entry which is preliminary data.</text>
</comment>
<name>A0A4S3B1A8_9ENTE</name>
<dbReference type="InterPro" id="IPR023059">
    <property type="entry name" value="Foldase_PrsA"/>
</dbReference>
<gene>
    <name evidence="11" type="primary">prsA</name>
    <name evidence="15" type="ORF">ESZ54_07925</name>
</gene>
<dbReference type="EMBL" id="SDGV01000017">
    <property type="protein sequence ID" value="THB60884.1"/>
    <property type="molecule type" value="Genomic_DNA"/>
</dbReference>
<dbReference type="InterPro" id="IPR046357">
    <property type="entry name" value="PPIase_dom_sf"/>
</dbReference>
<comment type="function">
    <text evidence="11">Plays a major role in protein secretion by helping the post-translocational extracellular folding of several secreted proteins.</text>
</comment>
<evidence type="ECO:0000256" key="1">
    <source>
        <dbReference type="ARBA" id="ARBA00000971"/>
    </source>
</evidence>
<keyword evidence="16" id="KW-1185">Reference proteome</keyword>
<keyword evidence="6 11" id="KW-0697">Rotamase</keyword>
<comment type="subcellular location">
    <subcellularLocation>
        <location evidence="2 11">Cell membrane</location>
        <topology evidence="2 11">Lipid-anchor</topology>
    </subcellularLocation>
</comment>
<feature type="region of interest" description="Disordered" evidence="12">
    <location>
        <begin position="301"/>
        <end position="331"/>
    </location>
</feature>
<dbReference type="PROSITE" id="PS51257">
    <property type="entry name" value="PROKAR_LIPOPROTEIN"/>
    <property type="match status" value="1"/>
</dbReference>
<dbReference type="Proteomes" id="UP000310506">
    <property type="component" value="Unassembled WGS sequence"/>
</dbReference>
<evidence type="ECO:0000256" key="6">
    <source>
        <dbReference type="ARBA" id="ARBA00023110"/>
    </source>
</evidence>
<evidence type="ECO:0000256" key="4">
    <source>
        <dbReference type="ARBA" id="ARBA00022475"/>
    </source>
</evidence>
<dbReference type="InterPro" id="IPR000297">
    <property type="entry name" value="PPIase_PpiC"/>
</dbReference>
<sequence>MKKKLLKLSGLVFLSALILSGCSADNKEIVTMKGGKITQDEFYQELKKDDQSKQLLTGMIFNKIALENYGDKVSEKEIEAEYKKAEKQYGGKKVLEENLKQYKMDVKTFKENIKTNLAQKEMMASHVKITDADLKEAWKTYHPDVDVQFIAMGDEAEAKKTLESINNNGDFAKIAKEKSTDETTKGEGGKVTFNSTQVTKPANVMIPDAVKEAAYKLEDGKVSDVITAQNPMTGEDSFYIVKMVKNKKKGNDYKPYEKQLKEITEQTKLADPTFQQKVLGDELEKANVKVTDPDFKDILNAFLPQKEEKADKKSDKKDDKKEDKKTTESTK</sequence>
<evidence type="ECO:0000256" key="2">
    <source>
        <dbReference type="ARBA" id="ARBA00004193"/>
    </source>
</evidence>
<dbReference type="SUPFAM" id="SSF109998">
    <property type="entry name" value="Triger factor/SurA peptide-binding domain-like"/>
    <property type="match status" value="1"/>
</dbReference>
<keyword evidence="9 11" id="KW-0413">Isomerase</keyword>
<dbReference type="Pfam" id="PF00639">
    <property type="entry name" value="Rotamase"/>
    <property type="match status" value="1"/>
</dbReference>
<feature type="signal peptide" evidence="13">
    <location>
        <begin position="1"/>
        <end position="24"/>
    </location>
</feature>
<dbReference type="AlphaFoldDB" id="A0A4S3B1A8"/>
<dbReference type="PANTHER" id="PTHR47245">
    <property type="entry name" value="PEPTIDYLPROLYL ISOMERASE"/>
    <property type="match status" value="1"/>
</dbReference>
<evidence type="ECO:0000256" key="11">
    <source>
        <dbReference type="HAMAP-Rule" id="MF_01145"/>
    </source>
</evidence>
<evidence type="ECO:0000256" key="13">
    <source>
        <dbReference type="SAM" id="SignalP"/>
    </source>
</evidence>
<dbReference type="PANTHER" id="PTHR47245:SF1">
    <property type="entry name" value="FOLDASE PROTEIN PRSA"/>
    <property type="match status" value="1"/>
</dbReference>
<evidence type="ECO:0000313" key="16">
    <source>
        <dbReference type="Proteomes" id="UP000310506"/>
    </source>
</evidence>
<evidence type="ECO:0000256" key="12">
    <source>
        <dbReference type="SAM" id="MobiDB-lite"/>
    </source>
</evidence>
<evidence type="ECO:0000313" key="15">
    <source>
        <dbReference type="EMBL" id="THB60884.1"/>
    </source>
</evidence>
<dbReference type="InterPro" id="IPR050245">
    <property type="entry name" value="PrsA_foldase"/>
</dbReference>